<dbReference type="GO" id="GO:0006355">
    <property type="term" value="P:regulation of DNA-templated transcription"/>
    <property type="evidence" value="ECO:0007669"/>
    <property type="project" value="InterPro"/>
</dbReference>
<evidence type="ECO:0000256" key="5">
    <source>
        <dbReference type="ARBA" id="ARBA00023015"/>
    </source>
</evidence>
<dbReference type="InterPro" id="IPR048385">
    <property type="entry name" value="Med15_central"/>
</dbReference>
<evidence type="ECO:0000256" key="6">
    <source>
        <dbReference type="ARBA" id="ARBA00023159"/>
    </source>
</evidence>
<gene>
    <name evidence="10" type="primary">MED15</name>
    <name evidence="15" type="ORF">ONB1V03_LOCUS4411</name>
</gene>
<dbReference type="Pfam" id="PF09606">
    <property type="entry name" value="Med15_N"/>
    <property type="match status" value="1"/>
</dbReference>
<comment type="subunit">
    <text evidence="3 10">Component of the Mediator complex.</text>
</comment>
<dbReference type="Proteomes" id="UP000728032">
    <property type="component" value="Unassembled WGS sequence"/>
</dbReference>
<evidence type="ECO:0000313" key="16">
    <source>
        <dbReference type="Proteomes" id="UP000728032"/>
    </source>
</evidence>
<feature type="compositionally biased region" description="Low complexity" evidence="11">
    <location>
        <begin position="300"/>
        <end position="309"/>
    </location>
</feature>
<evidence type="ECO:0000256" key="4">
    <source>
        <dbReference type="ARBA" id="ARBA00019613"/>
    </source>
</evidence>
<dbReference type="AlphaFoldDB" id="A0A7R9LLN4"/>
<dbReference type="PANTHER" id="PTHR31804">
    <property type="entry name" value="MEDIATOR OF RNA POLYMERASE II TRANSCRIPTION SUBUNIT 15"/>
    <property type="match status" value="1"/>
</dbReference>
<dbReference type="InterPro" id="IPR048386">
    <property type="entry name" value="Med15_C"/>
</dbReference>
<evidence type="ECO:0000256" key="1">
    <source>
        <dbReference type="ARBA" id="ARBA00004123"/>
    </source>
</evidence>
<dbReference type="OrthoDB" id="10055322at2759"/>
<dbReference type="InterPro" id="IPR036529">
    <property type="entry name" value="KIX_dom_sf"/>
</dbReference>
<dbReference type="EMBL" id="CAJPVJ010001517">
    <property type="protein sequence ID" value="CAG2164864.1"/>
    <property type="molecule type" value="Genomic_DNA"/>
</dbReference>
<comment type="similarity">
    <text evidence="2 10">Belongs to the Mediator complex subunit 15 family.</text>
</comment>
<evidence type="ECO:0000259" key="12">
    <source>
        <dbReference type="Pfam" id="PF09606"/>
    </source>
</evidence>
<protein>
    <recommendedName>
        <fullName evidence="4 10">Mediator of RNA polymerase II transcription subunit 15</fullName>
    </recommendedName>
    <alternativeName>
        <fullName evidence="9 10">Mediator complex subunit 15</fullName>
    </alternativeName>
</protein>
<dbReference type="FunFam" id="1.10.246.20:FF:000002">
    <property type="entry name" value="Mediator of RNA polymerase II transcription subunit 15"/>
    <property type="match status" value="1"/>
</dbReference>
<evidence type="ECO:0000256" key="3">
    <source>
        <dbReference type="ARBA" id="ARBA00011837"/>
    </source>
</evidence>
<evidence type="ECO:0000256" key="9">
    <source>
        <dbReference type="ARBA" id="ARBA00032016"/>
    </source>
</evidence>
<keyword evidence="5 10" id="KW-0805">Transcription regulation</keyword>
<evidence type="ECO:0000256" key="8">
    <source>
        <dbReference type="ARBA" id="ARBA00023242"/>
    </source>
</evidence>
<dbReference type="PANTHER" id="PTHR31804:SF3">
    <property type="entry name" value="MEDIATOR OF RNA POLYMERASE II TRANSCRIPTION SUBUNIT 15"/>
    <property type="match status" value="1"/>
</dbReference>
<feature type="region of interest" description="Disordered" evidence="11">
    <location>
        <begin position="295"/>
        <end position="317"/>
    </location>
</feature>
<evidence type="ECO:0000256" key="7">
    <source>
        <dbReference type="ARBA" id="ARBA00023163"/>
    </source>
</evidence>
<feature type="domain" description="ARC105/Med15 mediator subunit C-terminal" evidence="14">
    <location>
        <begin position="527"/>
        <end position="600"/>
    </location>
</feature>
<dbReference type="Gene3D" id="1.10.246.20">
    <property type="entry name" value="Coactivator CBP, KIX domain"/>
    <property type="match status" value="1"/>
</dbReference>
<comment type="subcellular location">
    <subcellularLocation>
        <location evidence="1 10">Nucleus</location>
    </subcellularLocation>
</comment>
<proteinExistence type="inferred from homology"/>
<keyword evidence="7 10" id="KW-0804">Transcription</keyword>
<sequence length="611" mass="68040">MAESDGTSGDQSWRTNLLRQNVRNKIEEAIRLSGNPTSKTVAEMENHIFLKARTKEEYLSFVARLILHVKEMNSKKQQQPVVGGVVGPYVQSDPMSALQNMAGPTPINDISNGNAMHVPMGNVGNDQMMVNNPSSQMMPNMSNMSHMTNNAIPNQINQNRVQNPMAMTGNRMMNQQMMGQTTARPQQVLSSNIQVHLQRLQRHSAPNIGNQMPVQNTIPDNKYFDGHPMSQMQNINSVNGPQQTQQFKGQPMNQQMSGQQFAPSNQNTLMVQNQNQNQNQNPGMNNMQSINQLNPSTPQMMPSPSGYAPSPSPMMPSPHSNLIRPSGPMSAPSPQSISLNTPANIMIASPGSVGPGGRPVNEEEIYLQKLRNLQKYVEPLRKMIARIDQDDRFSNDKKKELDKMKNLLSILTDPSRRCPMSTLEKCEQFLEKMDFKIKTETSVAPTAGPVPTHPVPKLQDVCQPLLDAITAHIKKPLINHTLQRTFGPALTALTNNAYKQSSPPSLKRKYEDDLLQRLHEATLCTRGFDDKDLPCVPPIAIRVPDSYPEKPPQCSTDALEYSASVFFQDIQKKFDSNVDKLPQSFSVTTLLNSWELSVRQAVSLALDTISI</sequence>
<accession>A0A7R9LLN4</accession>
<organism evidence="15">
    <name type="scientific">Oppiella nova</name>
    <dbReference type="NCBI Taxonomy" id="334625"/>
    <lineage>
        <taxon>Eukaryota</taxon>
        <taxon>Metazoa</taxon>
        <taxon>Ecdysozoa</taxon>
        <taxon>Arthropoda</taxon>
        <taxon>Chelicerata</taxon>
        <taxon>Arachnida</taxon>
        <taxon>Acari</taxon>
        <taxon>Acariformes</taxon>
        <taxon>Sarcoptiformes</taxon>
        <taxon>Oribatida</taxon>
        <taxon>Brachypylina</taxon>
        <taxon>Oppioidea</taxon>
        <taxon>Oppiidae</taxon>
        <taxon>Oppiella</taxon>
    </lineage>
</organism>
<evidence type="ECO:0000313" key="15">
    <source>
        <dbReference type="EMBL" id="CAD7643973.1"/>
    </source>
</evidence>
<feature type="domain" description="ARC105/Med15 mediator subunit central" evidence="13">
    <location>
        <begin position="362"/>
        <end position="491"/>
    </location>
</feature>
<keyword evidence="16" id="KW-1185">Reference proteome</keyword>
<dbReference type="EMBL" id="OC916342">
    <property type="protein sequence ID" value="CAD7643973.1"/>
    <property type="molecule type" value="Genomic_DNA"/>
</dbReference>
<evidence type="ECO:0000259" key="13">
    <source>
        <dbReference type="Pfam" id="PF21538"/>
    </source>
</evidence>
<evidence type="ECO:0000259" key="14">
    <source>
        <dbReference type="Pfam" id="PF21539"/>
    </source>
</evidence>
<dbReference type="Pfam" id="PF21539">
    <property type="entry name" value="Med15_C"/>
    <property type="match status" value="1"/>
</dbReference>
<dbReference type="GO" id="GO:0005634">
    <property type="term" value="C:nucleus"/>
    <property type="evidence" value="ECO:0007669"/>
    <property type="project" value="UniProtKB-SubCell"/>
</dbReference>
<comment type="function">
    <text evidence="10">Component of the Mediator complex, a coactivator involved in the regulated transcription of nearly all RNA polymerase II-dependent genes. Mediator functions as a bridge to convey information from gene-specific regulatory proteins to the basal RNA polymerase II transcription machinery. Mediator is recruited to promoters by direct interactions with regulatory proteins and serves as a scaffold for the assembly of a functional preinitiation complex with RNA polymerase II and the general transcription factors.</text>
</comment>
<dbReference type="Pfam" id="PF21538">
    <property type="entry name" value="Med15_M"/>
    <property type="match status" value="1"/>
</dbReference>
<evidence type="ECO:0000256" key="2">
    <source>
        <dbReference type="ARBA" id="ARBA00009807"/>
    </source>
</evidence>
<feature type="domain" description="Mediator of RNA polymerase II transcription subunit 15 N-terminal" evidence="12">
    <location>
        <begin position="10"/>
        <end position="79"/>
    </location>
</feature>
<dbReference type="GO" id="GO:0003712">
    <property type="term" value="F:transcription coregulator activity"/>
    <property type="evidence" value="ECO:0007669"/>
    <property type="project" value="InterPro"/>
</dbReference>
<name>A0A7R9LLN4_9ACAR</name>
<dbReference type="InterPro" id="IPR019087">
    <property type="entry name" value="Med15_N"/>
</dbReference>
<evidence type="ECO:0000256" key="10">
    <source>
        <dbReference type="RuleBase" id="RU364148"/>
    </source>
</evidence>
<keyword evidence="6 10" id="KW-0010">Activator</keyword>
<keyword evidence="8 10" id="KW-0539">Nucleus</keyword>
<reference evidence="15" key="1">
    <citation type="submission" date="2020-11" db="EMBL/GenBank/DDBJ databases">
        <authorList>
            <person name="Tran Van P."/>
        </authorList>
    </citation>
    <scope>NUCLEOTIDE SEQUENCE</scope>
</reference>
<evidence type="ECO:0000256" key="11">
    <source>
        <dbReference type="SAM" id="MobiDB-lite"/>
    </source>
</evidence>